<evidence type="ECO:0000256" key="1">
    <source>
        <dbReference type="SAM" id="MobiDB-lite"/>
    </source>
</evidence>
<feature type="compositionally biased region" description="Basic and acidic residues" evidence="1">
    <location>
        <begin position="65"/>
        <end position="82"/>
    </location>
</feature>
<comment type="caution">
    <text evidence="2">The sequence shown here is derived from an EMBL/GenBank/DDBJ whole genome shotgun (WGS) entry which is preliminary data.</text>
</comment>
<sequence length="105" mass="11431">MQERGDGRGRDARVRQPAMQREGGGLGQNAEENQRDAPGGNLGALHGGEFKGARLSPDAQEADEHDQRAEDRDYKRLIRADDGELIPIEPDEPPAADGADFPEEI</sequence>
<name>A0A645BHB2_9ZZZZ</name>
<dbReference type="AlphaFoldDB" id="A0A645BHB2"/>
<proteinExistence type="predicted"/>
<evidence type="ECO:0000313" key="2">
    <source>
        <dbReference type="EMBL" id="MPM63941.1"/>
    </source>
</evidence>
<feature type="compositionally biased region" description="Acidic residues" evidence="1">
    <location>
        <begin position="89"/>
        <end position="105"/>
    </location>
</feature>
<accession>A0A645BHB2</accession>
<dbReference type="EMBL" id="VSSQ01019689">
    <property type="protein sequence ID" value="MPM63941.1"/>
    <property type="molecule type" value="Genomic_DNA"/>
</dbReference>
<gene>
    <name evidence="2" type="ORF">SDC9_110826</name>
</gene>
<reference evidence="2" key="1">
    <citation type="submission" date="2019-08" db="EMBL/GenBank/DDBJ databases">
        <authorList>
            <person name="Kucharzyk K."/>
            <person name="Murdoch R.W."/>
            <person name="Higgins S."/>
            <person name="Loffler F."/>
        </authorList>
    </citation>
    <scope>NUCLEOTIDE SEQUENCE</scope>
</reference>
<protein>
    <submittedName>
        <fullName evidence="2">Uncharacterized protein</fullName>
    </submittedName>
</protein>
<feature type="compositionally biased region" description="Basic and acidic residues" evidence="1">
    <location>
        <begin position="1"/>
        <end position="14"/>
    </location>
</feature>
<feature type="region of interest" description="Disordered" evidence="1">
    <location>
        <begin position="1"/>
        <end position="105"/>
    </location>
</feature>
<organism evidence="2">
    <name type="scientific">bioreactor metagenome</name>
    <dbReference type="NCBI Taxonomy" id="1076179"/>
    <lineage>
        <taxon>unclassified sequences</taxon>
        <taxon>metagenomes</taxon>
        <taxon>ecological metagenomes</taxon>
    </lineage>
</organism>